<dbReference type="RefSeq" id="WP_186875130.1">
    <property type="nucleotide sequence ID" value="NZ_JACOPF010000001.1"/>
</dbReference>
<dbReference type="Gene3D" id="3.90.550.10">
    <property type="entry name" value="Spore Coat Polysaccharide Biosynthesis Protein SpsA, Chain A"/>
    <property type="match status" value="1"/>
</dbReference>
<feature type="domain" description="MobA-like NTP transferase" evidence="1">
    <location>
        <begin position="268"/>
        <end position="427"/>
    </location>
</feature>
<reference evidence="2" key="1">
    <citation type="submission" date="2020-08" db="EMBL/GenBank/DDBJ databases">
        <title>Genome public.</title>
        <authorList>
            <person name="Liu C."/>
            <person name="Sun Q."/>
        </authorList>
    </citation>
    <scope>NUCLEOTIDE SEQUENCE</scope>
    <source>
        <strain evidence="2">NSJ-55</strain>
    </source>
</reference>
<dbReference type="SUPFAM" id="SSF53448">
    <property type="entry name" value="Nucleotide-diphospho-sugar transferases"/>
    <property type="match status" value="1"/>
</dbReference>
<dbReference type="InterPro" id="IPR017695">
    <property type="entry name" value="Se-dep_Mo_hydrolase_YqeB"/>
</dbReference>
<dbReference type="CDD" id="cd04182">
    <property type="entry name" value="GT_2_like_f"/>
    <property type="match status" value="1"/>
</dbReference>
<dbReference type="PANTHER" id="PTHR43777">
    <property type="entry name" value="MOLYBDENUM COFACTOR CYTIDYLYLTRANSFERASE"/>
    <property type="match status" value="1"/>
</dbReference>
<evidence type="ECO:0000313" key="2">
    <source>
        <dbReference type="EMBL" id="MBC5688523.1"/>
    </source>
</evidence>
<name>A0A923LHQ5_9FIRM</name>
<protein>
    <submittedName>
        <fullName evidence="2">EF2563 family selenium-dependent molybdenum hydroxylase system protein</fullName>
    </submittedName>
</protein>
<dbReference type="NCBIfam" id="TIGR03309">
    <property type="entry name" value="matur_yqeB"/>
    <property type="match status" value="1"/>
</dbReference>
<proteinExistence type="predicted"/>
<keyword evidence="3" id="KW-1185">Reference proteome</keyword>
<dbReference type="AlphaFoldDB" id="A0A923LHQ5"/>
<dbReference type="InterPro" id="IPR025877">
    <property type="entry name" value="MobA-like_NTP_Trfase"/>
</dbReference>
<dbReference type="GO" id="GO:0016779">
    <property type="term" value="F:nucleotidyltransferase activity"/>
    <property type="evidence" value="ECO:0007669"/>
    <property type="project" value="UniProtKB-ARBA"/>
</dbReference>
<evidence type="ECO:0000259" key="1">
    <source>
        <dbReference type="Pfam" id="PF12804"/>
    </source>
</evidence>
<dbReference type="Pfam" id="PF12804">
    <property type="entry name" value="NTP_transf_3"/>
    <property type="match status" value="1"/>
</dbReference>
<organism evidence="2 3">
    <name type="scientific">Mediterraneibacter hominis</name>
    <dbReference type="NCBI Taxonomy" id="2763054"/>
    <lineage>
        <taxon>Bacteria</taxon>
        <taxon>Bacillati</taxon>
        <taxon>Bacillota</taxon>
        <taxon>Clostridia</taxon>
        <taxon>Lachnospirales</taxon>
        <taxon>Lachnospiraceae</taxon>
        <taxon>Mediterraneibacter</taxon>
    </lineage>
</organism>
<comment type="caution">
    <text evidence="2">The sequence shown here is derived from an EMBL/GenBank/DDBJ whole genome shotgun (WGS) entry which is preliminary data.</text>
</comment>
<dbReference type="PANTHER" id="PTHR43777:SF1">
    <property type="entry name" value="MOLYBDENUM COFACTOR CYTIDYLYLTRANSFERASE"/>
    <property type="match status" value="1"/>
</dbReference>
<dbReference type="Proteomes" id="UP000652477">
    <property type="component" value="Unassembled WGS sequence"/>
</dbReference>
<gene>
    <name evidence="2" type="ORF">H8S37_06205</name>
</gene>
<sequence>MKILIKGAGDLATGIASRLYRCGHQIVMTELEVPLTVRRRVALSRAVYEKCAQVEDMTGILVSSKQEAEAVLKQGDIAVVVDKEADTRRWFCPDVIVDAILAKRNLGTSITDAPFVIGVGPGFSAGEDCHCVVETKRGHTLGSVIWKGSAIPNTGVPGNIGGYTIERLIRAAAEGTMQAKAEIGEYVEKGQTVAVTGGVSVQAQMSGIVRGMLQNGAWVKKGLKIGDIDARCEASHCVTISDKARAVGGGVLEAVSQFEHMRDRFAFVILAAGRGERFGRNKLKESLSGKTLYQTILQKVEAFSGYPVVVVTGDEAIKREAEEKGFFVEKNQEPELGISHSVKMGLKKVLTIQEEIQGILFTVSDQPNLKISTIQRILNEAFLHPGQIICAGNEGKTGNPVLWDEKYFPELLKLSGDSGGKQIFKYHQKEVRIVEAEREELKDIDCQKDLECLRKEVGV</sequence>
<accession>A0A923LHQ5</accession>
<dbReference type="InterPro" id="IPR029044">
    <property type="entry name" value="Nucleotide-diphossugar_trans"/>
</dbReference>
<evidence type="ECO:0000313" key="3">
    <source>
        <dbReference type="Proteomes" id="UP000652477"/>
    </source>
</evidence>
<dbReference type="EMBL" id="JACOPF010000001">
    <property type="protein sequence ID" value="MBC5688523.1"/>
    <property type="molecule type" value="Genomic_DNA"/>
</dbReference>